<accession>A0A0R3SFL9</accession>
<dbReference type="CDD" id="cd06457">
    <property type="entry name" value="M3A_MIP"/>
    <property type="match status" value="1"/>
</dbReference>
<evidence type="ECO:0000256" key="10">
    <source>
        <dbReference type="ARBA" id="ARBA00023049"/>
    </source>
</evidence>
<dbReference type="OrthoDB" id="17530at2759"/>
<dbReference type="InterPro" id="IPR001567">
    <property type="entry name" value="Pept_M3A_M3B_dom"/>
</dbReference>
<dbReference type="InterPro" id="IPR021134">
    <property type="entry name" value="Bestrophin-like"/>
</dbReference>
<comment type="subcellular location">
    <subcellularLocation>
        <location evidence="2">Membrane</location>
    </subcellularLocation>
    <subcellularLocation>
        <location evidence="1">Mitochondrion</location>
    </subcellularLocation>
</comment>
<keyword evidence="7 14" id="KW-0862">Zinc</keyword>
<dbReference type="GO" id="GO:0004222">
    <property type="term" value="F:metalloendopeptidase activity"/>
    <property type="evidence" value="ECO:0007669"/>
    <property type="project" value="InterPro"/>
</dbReference>
<dbReference type="Gene3D" id="1.10.1370.10">
    <property type="entry name" value="Neurolysin, domain 3"/>
    <property type="match status" value="1"/>
</dbReference>
<evidence type="ECO:0000256" key="1">
    <source>
        <dbReference type="ARBA" id="ARBA00004173"/>
    </source>
</evidence>
<evidence type="ECO:0000256" key="3">
    <source>
        <dbReference type="ARBA" id="ARBA00022670"/>
    </source>
</evidence>
<name>A0A0R3SFL9_HYMDI</name>
<proteinExistence type="inferred from homology"/>
<keyword evidence="9" id="KW-1133">Transmembrane helix</keyword>
<dbReference type="GO" id="GO:0006508">
    <property type="term" value="P:proteolysis"/>
    <property type="evidence" value="ECO:0007669"/>
    <property type="project" value="UniProtKB-KW"/>
</dbReference>
<keyword evidence="6 14" id="KW-0378">Hydrolase</keyword>
<dbReference type="InterPro" id="IPR000615">
    <property type="entry name" value="Bestrophin"/>
</dbReference>
<dbReference type="Pfam" id="PF01062">
    <property type="entry name" value="Bestrophin"/>
    <property type="match status" value="2"/>
</dbReference>
<evidence type="ECO:0000313" key="18">
    <source>
        <dbReference type="WBParaSite" id="HDID_0000364501-mRNA-1"/>
    </source>
</evidence>
<evidence type="ECO:0000256" key="14">
    <source>
        <dbReference type="RuleBase" id="RU003435"/>
    </source>
</evidence>
<reference evidence="16 17" key="2">
    <citation type="submission" date="2018-11" db="EMBL/GenBank/DDBJ databases">
        <authorList>
            <consortium name="Pathogen Informatics"/>
        </authorList>
    </citation>
    <scope>NUCLEOTIDE SEQUENCE [LARGE SCALE GENOMIC DNA]</scope>
</reference>
<evidence type="ECO:0000256" key="8">
    <source>
        <dbReference type="ARBA" id="ARBA00022946"/>
    </source>
</evidence>
<dbReference type="InterPro" id="IPR024077">
    <property type="entry name" value="Neurolysin/TOP_dom2"/>
</dbReference>
<dbReference type="SUPFAM" id="SSF55486">
    <property type="entry name" value="Metalloproteases ('zincins'), catalytic domain"/>
    <property type="match status" value="1"/>
</dbReference>
<evidence type="ECO:0000313" key="17">
    <source>
        <dbReference type="Proteomes" id="UP000274504"/>
    </source>
</evidence>
<keyword evidence="5 14" id="KW-0479">Metal-binding</keyword>
<keyword evidence="8" id="KW-0809">Transit peptide</keyword>
<evidence type="ECO:0000256" key="11">
    <source>
        <dbReference type="ARBA" id="ARBA00023128"/>
    </source>
</evidence>
<dbReference type="WBParaSite" id="HDID_0000364501-mRNA-1">
    <property type="protein sequence ID" value="HDID_0000364501-mRNA-1"/>
    <property type="gene ID" value="HDID_0000364501"/>
</dbReference>
<comment type="cofactor">
    <cofactor evidence="14">
        <name>Zn(2+)</name>
        <dbReference type="ChEBI" id="CHEBI:29105"/>
    </cofactor>
    <text evidence="14">Binds 1 zinc ion.</text>
</comment>
<dbReference type="EMBL" id="UYSG01001156">
    <property type="protein sequence ID" value="VDL36404.1"/>
    <property type="molecule type" value="Genomic_DNA"/>
</dbReference>
<evidence type="ECO:0000313" key="16">
    <source>
        <dbReference type="EMBL" id="VDL36404.1"/>
    </source>
</evidence>
<evidence type="ECO:0000256" key="7">
    <source>
        <dbReference type="ARBA" id="ARBA00022833"/>
    </source>
</evidence>
<dbReference type="GO" id="GO:0046872">
    <property type="term" value="F:metal ion binding"/>
    <property type="evidence" value="ECO:0007669"/>
    <property type="project" value="UniProtKB-UniRule"/>
</dbReference>
<comment type="similarity">
    <text evidence="13">Belongs to the anion channel-forming bestrophin (TC 1.A.46) family. Calcium-sensitive chloride channel subfamily.</text>
</comment>
<dbReference type="GO" id="GO:0005739">
    <property type="term" value="C:mitochondrion"/>
    <property type="evidence" value="ECO:0007669"/>
    <property type="project" value="UniProtKB-SubCell"/>
</dbReference>
<dbReference type="PANTHER" id="PTHR10736">
    <property type="entry name" value="BESTROPHIN"/>
    <property type="match status" value="1"/>
</dbReference>
<evidence type="ECO:0000256" key="12">
    <source>
        <dbReference type="ARBA" id="ARBA00023136"/>
    </source>
</evidence>
<feature type="domain" description="Peptidase M3A/M3B catalytic" evidence="15">
    <location>
        <begin position="802"/>
        <end position="1285"/>
    </location>
</feature>
<evidence type="ECO:0000256" key="9">
    <source>
        <dbReference type="ARBA" id="ARBA00022989"/>
    </source>
</evidence>
<dbReference type="InterPro" id="IPR024079">
    <property type="entry name" value="MetalloPept_cat_dom_sf"/>
</dbReference>
<protein>
    <submittedName>
        <fullName evidence="18">Peptidase_M3 domain-containing protein</fullName>
    </submittedName>
</protein>
<gene>
    <name evidence="16" type="ORF">HDID_LOCUS3643</name>
</gene>
<dbReference type="STRING" id="6216.A0A0R3SFL9"/>
<evidence type="ECO:0000256" key="4">
    <source>
        <dbReference type="ARBA" id="ARBA00022692"/>
    </source>
</evidence>
<evidence type="ECO:0000256" key="5">
    <source>
        <dbReference type="ARBA" id="ARBA00022723"/>
    </source>
</evidence>
<dbReference type="Pfam" id="PF01432">
    <property type="entry name" value="Peptidase_M3"/>
    <property type="match status" value="1"/>
</dbReference>
<comment type="similarity">
    <text evidence="14">Belongs to the peptidase M3 family.</text>
</comment>
<keyword evidence="10 14" id="KW-0482">Metalloprotease</keyword>
<evidence type="ECO:0000259" key="15">
    <source>
        <dbReference type="Pfam" id="PF01432"/>
    </source>
</evidence>
<evidence type="ECO:0000256" key="6">
    <source>
        <dbReference type="ARBA" id="ARBA00022801"/>
    </source>
</evidence>
<keyword evidence="3 14" id="KW-0645">Protease</keyword>
<dbReference type="Proteomes" id="UP000274504">
    <property type="component" value="Unassembled WGS sequence"/>
</dbReference>
<evidence type="ECO:0000256" key="2">
    <source>
        <dbReference type="ARBA" id="ARBA00004370"/>
    </source>
</evidence>
<dbReference type="Gene3D" id="3.40.390.10">
    <property type="entry name" value="Collagenase (Catalytic Domain)"/>
    <property type="match status" value="1"/>
</dbReference>
<keyword evidence="4" id="KW-0812">Transmembrane</keyword>
<dbReference type="GO" id="GO:0016020">
    <property type="term" value="C:membrane"/>
    <property type="evidence" value="ECO:0007669"/>
    <property type="project" value="UniProtKB-SubCell"/>
</dbReference>
<reference evidence="18" key="1">
    <citation type="submission" date="2017-02" db="UniProtKB">
        <authorList>
            <consortium name="WormBaseParasite"/>
        </authorList>
    </citation>
    <scope>IDENTIFICATION</scope>
</reference>
<dbReference type="GO" id="GO:0005254">
    <property type="term" value="F:chloride channel activity"/>
    <property type="evidence" value="ECO:0007669"/>
    <property type="project" value="InterPro"/>
</dbReference>
<keyword evidence="12" id="KW-0472">Membrane</keyword>
<dbReference type="InterPro" id="IPR033851">
    <property type="entry name" value="M3A_MIP"/>
</dbReference>
<sequence>MPESLKESFGYYCTYCEYFGESLPVYFVLGFFVDTIVSRWWQQFRSLPWPDELAMLLSAYSKGNSDHIRMQRRTIMRYMNLAYVFAFFVCCSRTRLRFPSEFSLISAGLATEHEILNYVHNAPLNNPPHYMLPTIWAHNIILQMRQEGSIDSDRAVEILLKEIIDFRSRLGTILCYDWIPVPLVYTQIATLIVYSYTVSCLFSWQFLGNGNIDIYVPVAESLINPFGEDQDDFEIDEIIERNLQMSFHIVDAMCDTVPPLSRGVVLDIFENERRMSTLSVNRRLSTGHNELFTGSLVNVDLYTRKKGLPNLFGNFKNYCLYCKRAVMQVPVHFVMGFFVDTIASRWWDQFQRLPWPDELAMSLVAYTHGNNEYVRKQRRTIMRYINLSYVIYFRNISSQVQLRFPSEFNLIQAGLVTEDELVRYALTAPYNRAGHYSVPITWAQNIILQMRGEGSIKSDTDADCLLKLAVDFRKQIGGIVCYDLLPVPLVYTQVSEGLINPLGEDEDDYDICDMIERNMHISYHIVDEMYDRVQPLSRGVVLDTFAKDRRTSFLNQLNRDTTLINDLFSGFFYRQKHIRLSPVADAFNYGPKNIPIKGKKVTGLFGVGPLTDPSGFKTILDECYSDCHMLVYEAKDPNRKRKMVQILDDLSDSLCRVADLADCIRALHPDQVYQSAANAVCIHVGNLVESLNTDVELYNVSLKAITDQTSSTQNPETDCDSVDKRVLSLFIEDFEQSGVHLKDISDRQAFLKAASENLELGVEFNRVANSPVILDSSSLNGISKDVDWKPFNGRKLYAPFYEAPQQFLRALTYALFYNPVEGQEERLFALLDSRDRMAKSAGKESFLYRAVQPTSLAESPEGVEDFLTTLSSLLSPIATRTTRSQLLIGLDSKQELVSPWDVPFLIHQGQRWSRFERLRGFFSLGACMEGVGQLASSLFGLRLEIEPALPGEVWHPDVVKVSVYADEPQVAEEGKWVHPWEVRYPIGPGVKIGVIYCDFFHRPGKMSVDCHYTVRGGRHTENTMFESYSPYQFPIVVIQLNLGPSPCENEGGVPTLLTPGQVENLFHEWGHALHSVLGRTRYQHVTGTRCSTDLAELPSTLMEHFALDTRVTAQYARHFETGEAPNSAEDVKALLHLSASRGYGQSVEIMLQLMHSMLDQRLHSDAPSNIFAAFQTGMNGPPSARLFNNLLKEHCSSWLSVELPQQLAHLPVATTHRFGHLYSYGGRYYSYLMARAAAGLIWRKGFAADPWSSNFGRKYRDILLRHGGERRPQEMLSQLLGGEGKEDMKRLAQGLCEDVVADEETAQVVLSRAQNSSWNLVR</sequence>
<evidence type="ECO:0000256" key="13">
    <source>
        <dbReference type="ARBA" id="ARBA00034769"/>
    </source>
</evidence>
<keyword evidence="11" id="KW-0496">Mitochondrion</keyword>
<organism evidence="18">
    <name type="scientific">Hymenolepis diminuta</name>
    <name type="common">Rat tapeworm</name>
    <dbReference type="NCBI Taxonomy" id="6216"/>
    <lineage>
        <taxon>Eukaryota</taxon>
        <taxon>Metazoa</taxon>
        <taxon>Spiralia</taxon>
        <taxon>Lophotrochozoa</taxon>
        <taxon>Platyhelminthes</taxon>
        <taxon>Cestoda</taxon>
        <taxon>Eucestoda</taxon>
        <taxon>Cyclophyllidea</taxon>
        <taxon>Hymenolepididae</taxon>
        <taxon>Hymenolepis</taxon>
    </lineage>
</organism>